<evidence type="ECO:0000256" key="7">
    <source>
        <dbReference type="ARBA" id="ARBA00022840"/>
    </source>
</evidence>
<evidence type="ECO:0000256" key="4">
    <source>
        <dbReference type="ARBA" id="ARBA00022475"/>
    </source>
</evidence>
<keyword evidence="6" id="KW-0547">Nucleotide-binding</keyword>
<evidence type="ECO:0000256" key="3">
    <source>
        <dbReference type="ARBA" id="ARBA00022448"/>
    </source>
</evidence>
<dbReference type="RefSeq" id="WP_307392237.1">
    <property type="nucleotide sequence ID" value="NZ_BAAADK010000045.1"/>
</dbReference>
<evidence type="ECO:0000256" key="9">
    <source>
        <dbReference type="ARBA" id="ARBA00023136"/>
    </source>
</evidence>
<evidence type="ECO:0000256" key="1">
    <source>
        <dbReference type="ARBA" id="ARBA00004202"/>
    </source>
</evidence>
<gene>
    <name evidence="12" type="ORF">J2S11_001207</name>
</gene>
<keyword evidence="4" id="KW-1003">Cell membrane</keyword>
<comment type="subcellular location">
    <subcellularLocation>
        <location evidence="1">Cell membrane</location>
        <topology evidence="1">Peripheral membrane protein</topology>
    </subcellularLocation>
</comment>
<evidence type="ECO:0000313" key="12">
    <source>
        <dbReference type="EMBL" id="MDQ0165307.1"/>
    </source>
</evidence>
<reference evidence="12 13" key="1">
    <citation type="submission" date="2023-07" db="EMBL/GenBank/DDBJ databases">
        <title>Genomic Encyclopedia of Type Strains, Phase IV (KMG-IV): sequencing the most valuable type-strain genomes for metagenomic binning, comparative biology and taxonomic classification.</title>
        <authorList>
            <person name="Goeker M."/>
        </authorList>
    </citation>
    <scope>NUCLEOTIDE SEQUENCE [LARGE SCALE GENOMIC DNA]</scope>
    <source>
        <strain evidence="12 13">DSM 12751</strain>
    </source>
</reference>
<dbReference type="InterPro" id="IPR003593">
    <property type="entry name" value="AAA+_ATPase"/>
</dbReference>
<dbReference type="InterPro" id="IPR015856">
    <property type="entry name" value="ABC_transpr_CbiO/EcfA_su"/>
</dbReference>
<evidence type="ECO:0000256" key="5">
    <source>
        <dbReference type="ARBA" id="ARBA00022737"/>
    </source>
</evidence>
<feature type="domain" description="ABC transporter" evidence="11">
    <location>
        <begin position="273"/>
        <end position="498"/>
    </location>
</feature>
<sequence length="503" mass="56107">MMKKKNMTQLLDVSFRYDHAEERLCNIQLTIKEGECVVVTGPSGSGKTTLTRIVNGLIPHFYEGELTGQVLVQGKPADQIQPWEFGSIIGSVFQDSRSQFFASRVEDEIAFSGENYGMPSEMLRERVDQLAKEAGLVHLLKQEVRMLSSGEKQKVAVASACLTNPHLLVMDEPSANLDMTAAGELTVRLASLKQNGKALLIAEHRLYYLLPIADRIIYMNHGEILAEWTPEELLGLSSEQLVRYGLRSPSLGTLPIRIGGDPFKQTEQKQLSLQQVEISPNKWASSLLKEICFSIGKGEMVALTGANGAGKTTLAKAICGLLKQRQGTIALNNQPAKATERNKKAWFVLQDSDHQLFADSVLNEIMLTFEKNKEARTRAEYLMRELDLWSLRERHPASLSGGQKQRVTLAVGLMRRPDVLVLDEPTSGLDGKNMLRVVRLLRQIAGEGVAVLVITHDVEFIFEACARVLFLANKQLKRDLPVRDENRSKIIQMMKSIGLNKLF</sequence>
<dbReference type="SMART" id="SM00382">
    <property type="entry name" value="AAA"/>
    <property type="match status" value="2"/>
</dbReference>
<feature type="domain" description="ABC transporter" evidence="11">
    <location>
        <begin position="8"/>
        <end position="246"/>
    </location>
</feature>
<keyword evidence="8" id="KW-1278">Translocase</keyword>
<dbReference type="PROSITE" id="PS50893">
    <property type="entry name" value="ABC_TRANSPORTER_2"/>
    <property type="match status" value="2"/>
</dbReference>
<dbReference type="EC" id="3.6.3.-" evidence="12"/>
<accession>A0ABT9VWD0</accession>
<keyword evidence="12" id="KW-0378">Hydrolase</keyword>
<dbReference type="CDD" id="cd03226">
    <property type="entry name" value="ABC_cobalt_CbiO_domain2"/>
    <property type="match status" value="1"/>
</dbReference>
<comment type="caution">
    <text evidence="12">The sequence shown here is derived from an EMBL/GenBank/DDBJ whole genome shotgun (WGS) entry which is preliminary data.</text>
</comment>
<evidence type="ECO:0000256" key="6">
    <source>
        <dbReference type="ARBA" id="ARBA00022741"/>
    </source>
</evidence>
<dbReference type="PANTHER" id="PTHR43553:SF23">
    <property type="entry name" value="ABC TRANSPORTER ATP-BINDING COMPONENT"/>
    <property type="match status" value="1"/>
</dbReference>
<protein>
    <submittedName>
        <fullName evidence="12">Energy-coupling factor transport system ATP-binding protein</fullName>
        <ecNumber evidence="12">3.6.3.-</ecNumber>
    </submittedName>
</protein>
<dbReference type="Gene3D" id="3.40.50.300">
    <property type="entry name" value="P-loop containing nucleotide triphosphate hydrolases"/>
    <property type="match status" value="2"/>
</dbReference>
<dbReference type="GO" id="GO:0016787">
    <property type="term" value="F:hydrolase activity"/>
    <property type="evidence" value="ECO:0007669"/>
    <property type="project" value="UniProtKB-KW"/>
</dbReference>
<dbReference type="Pfam" id="PF00005">
    <property type="entry name" value="ABC_tran"/>
    <property type="match status" value="2"/>
</dbReference>
<comment type="function">
    <text evidence="10">Probably part of an ABC transporter complex. Responsible for energy coupling to the transport system.</text>
</comment>
<dbReference type="SUPFAM" id="SSF52540">
    <property type="entry name" value="P-loop containing nucleoside triphosphate hydrolases"/>
    <property type="match status" value="2"/>
</dbReference>
<dbReference type="InterPro" id="IPR003439">
    <property type="entry name" value="ABC_transporter-like_ATP-bd"/>
</dbReference>
<dbReference type="InterPro" id="IPR017871">
    <property type="entry name" value="ABC_transporter-like_CS"/>
</dbReference>
<evidence type="ECO:0000259" key="11">
    <source>
        <dbReference type="PROSITE" id="PS50893"/>
    </source>
</evidence>
<dbReference type="PROSITE" id="PS00211">
    <property type="entry name" value="ABC_TRANSPORTER_1"/>
    <property type="match status" value="1"/>
</dbReference>
<dbReference type="EMBL" id="JAUSTY010000004">
    <property type="protein sequence ID" value="MDQ0165307.1"/>
    <property type="molecule type" value="Genomic_DNA"/>
</dbReference>
<dbReference type="InterPro" id="IPR027417">
    <property type="entry name" value="P-loop_NTPase"/>
</dbReference>
<keyword evidence="3" id="KW-0813">Transport</keyword>
<keyword evidence="13" id="KW-1185">Reference proteome</keyword>
<organism evidence="12 13">
    <name type="scientific">Caldalkalibacillus horti</name>
    <dbReference type="NCBI Taxonomy" id="77523"/>
    <lineage>
        <taxon>Bacteria</taxon>
        <taxon>Bacillati</taxon>
        <taxon>Bacillota</taxon>
        <taxon>Bacilli</taxon>
        <taxon>Bacillales</taxon>
        <taxon>Bacillaceae</taxon>
        <taxon>Caldalkalibacillus</taxon>
    </lineage>
</organism>
<proteinExistence type="inferred from homology"/>
<evidence type="ECO:0000256" key="2">
    <source>
        <dbReference type="ARBA" id="ARBA00005417"/>
    </source>
</evidence>
<evidence type="ECO:0000313" key="13">
    <source>
        <dbReference type="Proteomes" id="UP001235840"/>
    </source>
</evidence>
<evidence type="ECO:0000256" key="10">
    <source>
        <dbReference type="ARBA" id="ARBA00025157"/>
    </source>
</evidence>
<dbReference type="InterPro" id="IPR050095">
    <property type="entry name" value="ECF_ABC_transporter_ATP-bd"/>
</dbReference>
<dbReference type="GO" id="GO:0005524">
    <property type="term" value="F:ATP binding"/>
    <property type="evidence" value="ECO:0007669"/>
    <property type="project" value="UniProtKB-KW"/>
</dbReference>
<dbReference type="CDD" id="cd03225">
    <property type="entry name" value="ABC_cobalt_CbiO_domain1"/>
    <property type="match status" value="1"/>
</dbReference>
<dbReference type="Proteomes" id="UP001235840">
    <property type="component" value="Unassembled WGS sequence"/>
</dbReference>
<comment type="similarity">
    <text evidence="2">Belongs to the ABC transporter superfamily.</text>
</comment>
<dbReference type="PANTHER" id="PTHR43553">
    <property type="entry name" value="HEAVY METAL TRANSPORTER"/>
    <property type="match status" value="1"/>
</dbReference>
<keyword evidence="9" id="KW-0472">Membrane</keyword>
<keyword evidence="7 12" id="KW-0067">ATP-binding</keyword>
<evidence type="ECO:0000256" key="8">
    <source>
        <dbReference type="ARBA" id="ARBA00022967"/>
    </source>
</evidence>
<name>A0ABT9VWD0_9BACI</name>
<keyword evidence="5" id="KW-0677">Repeat</keyword>